<comment type="subcellular location">
    <subcellularLocation>
        <location evidence="1">Cell envelope</location>
    </subcellularLocation>
</comment>
<evidence type="ECO:0000313" key="7">
    <source>
        <dbReference type="Proteomes" id="UP001302477"/>
    </source>
</evidence>
<keyword evidence="7" id="KW-1185">Reference proteome</keyword>
<keyword evidence="2 3" id="KW-0175">Coiled coil</keyword>
<dbReference type="Gene3D" id="2.40.50.100">
    <property type="match status" value="1"/>
</dbReference>
<sequence>MLSACHREPESALGTLEWDRIALPAPVAEKIVDIQVREGQRVQRGEVLLQLDPQQTRARLAAAESTVAQQAAALVELEVGPRVEEIERARAELVAAQANAVDAEANFRRLSALGQKNYASKSDIDAARAATDSARAQVRAAQEQLLELERGNRVEDIEQGQASLAQARGEAEAQRVLLEKLTLRAPRNGIVDSIPFKLGDEAPVGASLVVMLTGETPYARVYVPQPMRHRIQVGSSARITMEGSGHDSGLGTFAGRVRMVRNEPSFTPYYALTGDDVARLSYIAEIQLQDDAAQLPAGLPLRAEFSFSPAGDRKASETPLPAPVDPNAGSGSDESRSGEPGEGEPRDSESGAELIKSPLPDSEAEPLEGFENGK</sequence>
<feature type="coiled-coil region" evidence="3">
    <location>
        <begin position="86"/>
        <end position="184"/>
    </location>
</feature>
<proteinExistence type="predicted"/>
<organism evidence="6 7">
    <name type="scientific">Microbulbifer pacificus</name>
    <dbReference type="NCBI Taxonomy" id="407164"/>
    <lineage>
        <taxon>Bacteria</taxon>
        <taxon>Pseudomonadati</taxon>
        <taxon>Pseudomonadota</taxon>
        <taxon>Gammaproteobacteria</taxon>
        <taxon>Cellvibrionales</taxon>
        <taxon>Microbulbiferaceae</taxon>
        <taxon>Microbulbifer</taxon>
    </lineage>
</organism>
<dbReference type="EMBL" id="CP137555">
    <property type="protein sequence ID" value="WOX04667.1"/>
    <property type="molecule type" value="Genomic_DNA"/>
</dbReference>
<feature type="region of interest" description="Disordered" evidence="4">
    <location>
        <begin position="309"/>
        <end position="374"/>
    </location>
</feature>
<evidence type="ECO:0000256" key="1">
    <source>
        <dbReference type="ARBA" id="ARBA00004196"/>
    </source>
</evidence>
<accession>A0AAU0MX25</accession>
<evidence type="ECO:0000256" key="4">
    <source>
        <dbReference type="SAM" id="MobiDB-lite"/>
    </source>
</evidence>
<evidence type="ECO:0000259" key="5">
    <source>
        <dbReference type="Pfam" id="PF25881"/>
    </source>
</evidence>
<dbReference type="Pfam" id="PF25881">
    <property type="entry name" value="HH_YBHG"/>
    <property type="match status" value="1"/>
</dbReference>
<dbReference type="AlphaFoldDB" id="A0AAU0MX25"/>
<evidence type="ECO:0000313" key="6">
    <source>
        <dbReference type="EMBL" id="WOX04667.1"/>
    </source>
</evidence>
<protein>
    <submittedName>
        <fullName evidence="6">HlyD family efflux transporter periplasmic adaptor subunit</fullName>
    </submittedName>
</protein>
<dbReference type="Proteomes" id="UP001302477">
    <property type="component" value="Chromosome"/>
</dbReference>
<evidence type="ECO:0000256" key="2">
    <source>
        <dbReference type="ARBA" id="ARBA00023054"/>
    </source>
</evidence>
<dbReference type="InterPro" id="IPR050465">
    <property type="entry name" value="UPF0194_transport"/>
</dbReference>
<feature type="domain" description="YbhG-like alpha-helical hairpin" evidence="5">
    <location>
        <begin position="53"/>
        <end position="170"/>
    </location>
</feature>
<dbReference type="InterPro" id="IPR059052">
    <property type="entry name" value="HH_YbhG-like"/>
</dbReference>
<feature type="compositionally biased region" description="Basic and acidic residues" evidence="4">
    <location>
        <begin position="333"/>
        <end position="349"/>
    </location>
</feature>
<dbReference type="RefSeq" id="WP_318953143.1">
    <property type="nucleotide sequence ID" value="NZ_CP137555.1"/>
</dbReference>
<gene>
    <name evidence="6" type="ORF">R5R33_13080</name>
</gene>
<dbReference type="KEGG" id="mpaf:R5R33_13080"/>
<dbReference type="SUPFAM" id="SSF111369">
    <property type="entry name" value="HlyD-like secretion proteins"/>
    <property type="match status" value="2"/>
</dbReference>
<dbReference type="GO" id="GO:0030313">
    <property type="term" value="C:cell envelope"/>
    <property type="evidence" value="ECO:0007669"/>
    <property type="project" value="UniProtKB-SubCell"/>
</dbReference>
<dbReference type="Gene3D" id="1.10.287.470">
    <property type="entry name" value="Helix hairpin bin"/>
    <property type="match status" value="2"/>
</dbReference>
<name>A0AAU0MX25_9GAMM</name>
<reference evidence="6 7" key="1">
    <citation type="submission" date="2023-10" db="EMBL/GenBank/DDBJ databases">
        <title>Description of Microbulbifer bruguierae sp. nov., isolated from the sediments of mangrove plant Bruguiera sexangula and comparative genomic analyses of the genus Microbulbifer.</title>
        <authorList>
            <person name="Long M."/>
        </authorList>
    </citation>
    <scope>NUCLEOTIDE SEQUENCE [LARGE SCALE GENOMIC DNA]</scope>
    <source>
        <strain evidence="6 7">SPO729</strain>
    </source>
</reference>
<dbReference type="PANTHER" id="PTHR32347">
    <property type="entry name" value="EFFLUX SYSTEM COMPONENT YKNX-RELATED"/>
    <property type="match status" value="1"/>
</dbReference>
<dbReference type="PANTHER" id="PTHR32347:SF29">
    <property type="entry name" value="UPF0194 MEMBRANE PROTEIN YBHG"/>
    <property type="match status" value="1"/>
</dbReference>
<evidence type="ECO:0000256" key="3">
    <source>
        <dbReference type="SAM" id="Coils"/>
    </source>
</evidence>